<dbReference type="EMBL" id="BPVZ01000193">
    <property type="protein sequence ID" value="GKV45359.1"/>
    <property type="molecule type" value="Genomic_DNA"/>
</dbReference>
<dbReference type="GO" id="GO:0003700">
    <property type="term" value="F:DNA-binding transcription factor activity"/>
    <property type="evidence" value="ECO:0007669"/>
    <property type="project" value="InterPro"/>
</dbReference>
<evidence type="ECO:0000256" key="2">
    <source>
        <dbReference type="ARBA" id="ARBA00022745"/>
    </source>
</evidence>
<evidence type="ECO:0000313" key="12">
    <source>
        <dbReference type="Proteomes" id="UP001054252"/>
    </source>
</evidence>
<keyword evidence="5" id="KW-0010">Activator</keyword>
<dbReference type="PRINTS" id="PR00367">
    <property type="entry name" value="ETHRSPELEMNT"/>
</dbReference>
<dbReference type="CDD" id="cd00018">
    <property type="entry name" value="AP2"/>
    <property type="match status" value="1"/>
</dbReference>
<comment type="similarity">
    <text evidence="8">Belongs to the AP2/ERF transcription factor family. ERF subfamily.</text>
</comment>
<keyword evidence="2" id="KW-0936">Ethylene signaling pathway</keyword>
<gene>
    <name evidence="11" type="ORF">SLEP1_g52454</name>
</gene>
<dbReference type="GO" id="GO:0009873">
    <property type="term" value="P:ethylene-activated signaling pathway"/>
    <property type="evidence" value="ECO:0007669"/>
    <property type="project" value="UniProtKB-KW"/>
</dbReference>
<dbReference type="Pfam" id="PF00847">
    <property type="entry name" value="AP2"/>
    <property type="match status" value="1"/>
</dbReference>
<dbReference type="FunFam" id="3.30.730.10:FF:000001">
    <property type="entry name" value="Ethylene-responsive transcription factor 2"/>
    <property type="match status" value="1"/>
</dbReference>
<evidence type="ECO:0000256" key="7">
    <source>
        <dbReference type="ARBA" id="ARBA00023242"/>
    </source>
</evidence>
<evidence type="ECO:0000256" key="5">
    <source>
        <dbReference type="ARBA" id="ARBA00023159"/>
    </source>
</evidence>
<dbReference type="InterPro" id="IPR001471">
    <property type="entry name" value="AP2/ERF_dom"/>
</dbReference>
<dbReference type="AlphaFoldDB" id="A0AAV5M825"/>
<keyword evidence="12" id="KW-1185">Reference proteome</keyword>
<evidence type="ECO:0000259" key="10">
    <source>
        <dbReference type="PROSITE" id="PS51032"/>
    </source>
</evidence>
<dbReference type="SMART" id="SM00380">
    <property type="entry name" value="AP2"/>
    <property type="match status" value="1"/>
</dbReference>
<dbReference type="InterPro" id="IPR016177">
    <property type="entry name" value="DNA-bd_dom_sf"/>
</dbReference>
<accession>A0AAV5M825</accession>
<dbReference type="PANTHER" id="PTHR31194:SF202">
    <property type="entry name" value="ETHYLENE-RESPONSIVE TRANSCRIPTION FACTOR ERF070"/>
    <property type="match status" value="1"/>
</dbReference>
<comment type="caution">
    <text evidence="11">The sequence shown here is derived from an EMBL/GenBank/DDBJ whole genome shotgun (WGS) entry which is preliminary data.</text>
</comment>
<dbReference type="InterPro" id="IPR050913">
    <property type="entry name" value="AP2/ERF_ERF"/>
</dbReference>
<evidence type="ECO:0000256" key="8">
    <source>
        <dbReference type="ARBA" id="ARBA00024343"/>
    </source>
</evidence>
<feature type="domain" description="AP2/ERF" evidence="10">
    <location>
        <begin position="111"/>
        <end position="166"/>
    </location>
</feature>
<dbReference type="Proteomes" id="UP001054252">
    <property type="component" value="Unassembled WGS sequence"/>
</dbReference>
<dbReference type="InterPro" id="IPR036955">
    <property type="entry name" value="AP2/ERF_dom_sf"/>
</dbReference>
<evidence type="ECO:0000256" key="1">
    <source>
        <dbReference type="ARBA" id="ARBA00004123"/>
    </source>
</evidence>
<keyword evidence="6" id="KW-0804">Transcription</keyword>
<evidence type="ECO:0000313" key="11">
    <source>
        <dbReference type="EMBL" id="GKV45359.1"/>
    </source>
</evidence>
<dbReference type="PANTHER" id="PTHR31194">
    <property type="entry name" value="SHN SHINE , DNA BINDING / TRANSCRIPTION FACTOR"/>
    <property type="match status" value="1"/>
</dbReference>
<evidence type="ECO:0000256" key="6">
    <source>
        <dbReference type="ARBA" id="ARBA00023163"/>
    </source>
</evidence>
<name>A0AAV5M825_9ROSI</name>
<evidence type="ECO:0000256" key="4">
    <source>
        <dbReference type="ARBA" id="ARBA00023125"/>
    </source>
</evidence>
<protein>
    <recommendedName>
        <fullName evidence="10">AP2/ERF domain-containing protein</fullName>
    </recommendedName>
</protein>
<proteinExistence type="inferred from homology"/>
<reference evidence="11 12" key="1">
    <citation type="journal article" date="2021" name="Commun. Biol.">
        <title>The genome of Shorea leprosula (Dipterocarpaceae) highlights the ecological relevance of drought in aseasonal tropical rainforests.</title>
        <authorList>
            <person name="Ng K.K.S."/>
            <person name="Kobayashi M.J."/>
            <person name="Fawcett J.A."/>
            <person name="Hatakeyama M."/>
            <person name="Paape T."/>
            <person name="Ng C.H."/>
            <person name="Ang C.C."/>
            <person name="Tnah L.H."/>
            <person name="Lee C.T."/>
            <person name="Nishiyama T."/>
            <person name="Sese J."/>
            <person name="O'Brien M.J."/>
            <person name="Copetti D."/>
            <person name="Mohd Noor M.I."/>
            <person name="Ong R.C."/>
            <person name="Putra M."/>
            <person name="Sireger I.Z."/>
            <person name="Indrioko S."/>
            <person name="Kosugi Y."/>
            <person name="Izuno A."/>
            <person name="Isagi Y."/>
            <person name="Lee S.L."/>
            <person name="Shimizu K.K."/>
        </authorList>
    </citation>
    <scope>NUCLEOTIDE SEQUENCE [LARGE SCALE GENOMIC DNA]</scope>
    <source>
        <strain evidence="11">214</strain>
    </source>
</reference>
<keyword evidence="7" id="KW-0539">Nucleus</keyword>
<feature type="region of interest" description="Disordered" evidence="9">
    <location>
        <begin position="62"/>
        <end position="81"/>
    </location>
</feature>
<dbReference type="SUPFAM" id="SSF54171">
    <property type="entry name" value="DNA-binding domain"/>
    <property type="match status" value="1"/>
</dbReference>
<organism evidence="11 12">
    <name type="scientific">Rubroshorea leprosula</name>
    <dbReference type="NCBI Taxonomy" id="152421"/>
    <lineage>
        <taxon>Eukaryota</taxon>
        <taxon>Viridiplantae</taxon>
        <taxon>Streptophyta</taxon>
        <taxon>Embryophyta</taxon>
        <taxon>Tracheophyta</taxon>
        <taxon>Spermatophyta</taxon>
        <taxon>Magnoliopsida</taxon>
        <taxon>eudicotyledons</taxon>
        <taxon>Gunneridae</taxon>
        <taxon>Pentapetalae</taxon>
        <taxon>rosids</taxon>
        <taxon>malvids</taxon>
        <taxon>Malvales</taxon>
        <taxon>Dipterocarpaceae</taxon>
        <taxon>Rubroshorea</taxon>
    </lineage>
</organism>
<comment type="subcellular location">
    <subcellularLocation>
        <location evidence="1">Nucleus</location>
    </subcellularLocation>
</comment>
<dbReference type="GO" id="GO:0005634">
    <property type="term" value="C:nucleus"/>
    <property type="evidence" value="ECO:0007669"/>
    <property type="project" value="UniProtKB-SubCell"/>
</dbReference>
<dbReference type="PROSITE" id="PS51032">
    <property type="entry name" value="AP2_ERF"/>
    <property type="match status" value="1"/>
</dbReference>
<keyword evidence="3" id="KW-0805">Transcription regulation</keyword>
<keyword evidence="4" id="KW-0238">DNA-binding</keyword>
<dbReference type="GO" id="GO:0003677">
    <property type="term" value="F:DNA binding"/>
    <property type="evidence" value="ECO:0007669"/>
    <property type="project" value="UniProtKB-KW"/>
</dbReference>
<sequence>MKIKLLLRGSPIVNYDQPTPKNHPILAAKHDYQSVEMLLPEVEDRLKPLFLPRVLRISVTDAEATDSSSDDENGCPRKPPRKKLVKEISICPPCSTEKDNISNCSTEERKKYKGVRQRSSGSWVAEIRDRKTHTRLWLGTYTTAEEAAMAYDRASVKLHGPNALNF</sequence>
<dbReference type="Gene3D" id="3.30.730.10">
    <property type="entry name" value="AP2/ERF domain"/>
    <property type="match status" value="1"/>
</dbReference>
<evidence type="ECO:0000256" key="3">
    <source>
        <dbReference type="ARBA" id="ARBA00023015"/>
    </source>
</evidence>
<evidence type="ECO:0000256" key="9">
    <source>
        <dbReference type="SAM" id="MobiDB-lite"/>
    </source>
</evidence>